<feature type="binding site" evidence="4">
    <location>
        <position position="79"/>
    </location>
    <ligand>
        <name>S-adenosyl-L-methionine</name>
        <dbReference type="ChEBI" id="CHEBI:59789"/>
    </ligand>
</feature>
<sequence length="234" mass="26981">MEERKEERVHRVFENISTRYDKMNSIISFQQHKLWRRDVMKRMDVAKGSHALDVCCGTGDWTMAMGNAVGNSGHVIGVDFSYNMLAEAVKKKIEQPHFINIEYQHGNAMALPFEDNTFDYVTVGFGLRNVPDYFQALCEMYRVLKPGGTVVCLETSQPENPVFKKVYYTYFEKVMPLLGKWFAESFKEYQWLNESAKSFPGKIELKRLFEDAGFSDVEMKSYSAGVAAMHMGRK</sequence>
<evidence type="ECO:0000313" key="5">
    <source>
        <dbReference type="EMBL" id="SDX71747.1"/>
    </source>
</evidence>
<name>A0A1H3DZC3_9BACI</name>
<evidence type="ECO:0000256" key="2">
    <source>
        <dbReference type="ARBA" id="ARBA00022679"/>
    </source>
</evidence>
<comment type="function">
    <text evidence="4">Methyltransferase required for the conversion of demethylmenaquinol (DMKH2) to menaquinol (MKH2).</text>
</comment>
<comment type="pathway">
    <text evidence="4">Quinol/quinone metabolism; menaquinone biosynthesis; menaquinol from 1,4-dihydroxy-2-naphthoate: step 2/2.</text>
</comment>
<reference evidence="5 6" key="1">
    <citation type="submission" date="2016-10" db="EMBL/GenBank/DDBJ databases">
        <authorList>
            <person name="Varghese N."/>
            <person name="Submissions S."/>
        </authorList>
    </citation>
    <scope>NUCLEOTIDE SEQUENCE [LARGE SCALE GENOMIC DNA]</scope>
    <source>
        <strain evidence="5 6">DSM 20748</strain>
    </source>
</reference>
<organism evidence="5 6">
    <name type="scientific">Salimicrobium album</name>
    <dbReference type="NCBI Taxonomy" id="50717"/>
    <lineage>
        <taxon>Bacteria</taxon>
        <taxon>Bacillati</taxon>
        <taxon>Bacillota</taxon>
        <taxon>Bacilli</taxon>
        <taxon>Bacillales</taxon>
        <taxon>Bacillaceae</taxon>
        <taxon>Salimicrobium</taxon>
    </lineage>
</organism>
<dbReference type="NCBIfam" id="TIGR01934">
    <property type="entry name" value="MenG_MenH_UbiE"/>
    <property type="match status" value="1"/>
</dbReference>
<accession>A0A1H3DZC3</accession>
<dbReference type="PANTHER" id="PTHR43591:SF24">
    <property type="entry name" value="2-METHOXY-6-POLYPRENYL-1,4-BENZOQUINOL METHYLASE, MITOCHONDRIAL"/>
    <property type="match status" value="1"/>
</dbReference>
<keyword evidence="6" id="KW-1185">Reference proteome</keyword>
<dbReference type="PROSITE" id="PS01184">
    <property type="entry name" value="UBIE_2"/>
    <property type="match status" value="1"/>
</dbReference>
<comment type="similarity">
    <text evidence="4">Belongs to the class I-like SAM-binding methyltransferase superfamily. MenG/UbiE family.</text>
</comment>
<comment type="caution">
    <text evidence="5">The sequence shown here is derived from an EMBL/GenBank/DDBJ whole genome shotgun (WGS) entry which is preliminary data.</text>
</comment>
<feature type="binding site" evidence="4">
    <location>
        <begin position="107"/>
        <end position="108"/>
    </location>
    <ligand>
        <name>S-adenosyl-L-methionine</name>
        <dbReference type="ChEBI" id="CHEBI:59789"/>
    </ligand>
</feature>
<dbReference type="NCBIfam" id="NF001243">
    <property type="entry name" value="PRK00216.1-4"/>
    <property type="match status" value="1"/>
</dbReference>
<dbReference type="HAMAP" id="MF_01813">
    <property type="entry name" value="MenG_UbiE_methyltr"/>
    <property type="match status" value="1"/>
</dbReference>
<dbReference type="EC" id="2.1.1.163" evidence="4"/>
<dbReference type="InterPro" id="IPR023576">
    <property type="entry name" value="UbiE/COQ5_MeTrFase_CS"/>
</dbReference>
<dbReference type="PANTHER" id="PTHR43591">
    <property type="entry name" value="METHYLTRANSFERASE"/>
    <property type="match status" value="1"/>
</dbReference>
<proteinExistence type="inferred from homology"/>
<protein>
    <recommendedName>
        <fullName evidence="4">Demethylmenaquinone methyltransferase</fullName>
        <ecNumber evidence="4">2.1.1.163</ecNumber>
    </recommendedName>
</protein>
<comment type="caution">
    <text evidence="4">Lacks conserved residue(s) required for the propagation of feature annotation.</text>
</comment>
<dbReference type="Pfam" id="PF01209">
    <property type="entry name" value="Ubie_methyltran"/>
    <property type="match status" value="1"/>
</dbReference>
<evidence type="ECO:0000256" key="4">
    <source>
        <dbReference type="HAMAP-Rule" id="MF_01813"/>
    </source>
</evidence>
<keyword evidence="4" id="KW-0474">Menaquinone biosynthesis</keyword>
<dbReference type="InterPro" id="IPR004033">
    <property type="entry name" value="UbiE/COQ5_MeTrFase"/>
</dbReference>
<dbReference type="SUPFAM" id="SSF53335">
    <property type="entry name" value="S-adenosyl-L-methionine-dependent methyltransferases"/>
    <property type="match status" value="1"/>
</dbReference>
<dbReference type="GO" id="GO:0008168">
    <property type="term" value="F:methyltransferase activity"/>
    <property type="evidence" value="ECO:0007669"/>
    <property type="project" value="UniProtKB-KW"/>
</dbReference>
<dbReference type="PROSITE" id="PS01183">
    <property type="entry name" value="UBIE_1"/>
    <property type="match status" value="1"/>
</dbReference>
<dbReference type="InterPro" id="IPR029063">
    <property type="entry name" value="SAM-dependent_MTases_sf"/>
</dbReference>
<dbReference type="NCBIfam" id="NF001244">
    <property type="entry name" value="PRK00216.1-5"/>
    <property type="match status" value="1"/>
</dbReference>
<dbReference type="EMBL" id="FNOS01000002">
    <property type="protein sequence ID" value="SDX71747.1"/>
    <property type="molecule type" value="Genomic_DNA"/>
</dbReference>
<feature type="binding site" evidence="4">
    <location>
        <position position="58"/>
    </location>
    <ligand>
        <name>S-adenosyl-L-methionine</name>
        <dbReference type="ChEBI" id="CHEBI:59789"/>
    </ligand>
</feature>
<dbReference type="CDD" id="cd02440">
    <property type="entry name" value="AdoMet_MTases"/>
    <property type="match status" value="1"/>
</dbReference>
<evidence type="ECO:0000256" key="1">
    <source>
        <dbReference type="ARBA" id="ARBA00022603"/>
    </source>
</evidence>
<dbReference type="GO" id="GO:0032259">
    <property type="term" value="P:methylation"/>
    <property type="evidence" value="ECO:0007669"/>
    <property type="project" value="UniProtKB-KW"/>
</dbReference>
<keyword evidence="3 4" id="KW-0949">S-adenosyl-L-methionine</keyword>
<comment type="catalytic activity">
    <reaction evidence="4">
        <text>a 2-demethylmenaquinol + S-adenosyl-L-methionine = a menaquinol + S-adenosyl-L-homocysteine + H(+)</text>
        <dbReference type="Rhea" id="RHEA:42640"/>
        <dbReference type="Rhea" id="RHEA-COMP:9539"/>
        <dbReference type="Rhea" id="RHEA-COMP:9563"/>
        <dbReference type="ChEBI" id="CHEBI:15378"/>
        <dbReference type="ChEBI" id="CHEBI:18151"/>
        <dbReference type="ChEBI" id="CHEBI:55437"/>
        <dbReference type="ChEBI" id="CHEBI:57856"/>
        <dbReference type="ChEBI" id="CHEBI:59789"/>
        <dbReference type="EC" id="2.1.1.163"/>
    </reaction>
</comment>
<keyword evidence="1 4" id="KW-0489">Methyltransferase</keyword>
<keyword evidence="2 4" id="KW-0808">Transferase</keyword>
<evidence type="ECO:0000256" key="3">
    <source>
        <dbReference type="ARBA" id="ARBA00022691"/>
    </source>
</evidence>
<evidence type="ECO:0000313" key="6">
    <source>
        <dbReference type="Proteomes" id="UP000198647"/>
    </source>
</evidence>
<dbReference type="PROSITE" id="PS51608">
    <property type="entry name" value="SAM_MT_UBIE"/>
    <property type="match status" value="1"/>
</dbReference>
<dbReference type="Gene3D" id="3.40.50.150">
    <property type="entry name" value="Vaccinia Virus protein VP39"/>
    <property type="match status" value="1"/>
</dbReference>
<gene>
    <name evidence="4" type="primary">menG</name>
    <name evidence="5" type="ORF">SAMN04488081_1176</name>
</gene>
<dbReference type="RefSeq" id="WP_093106245.1">
    <property type="nucleotide sequence ID" value="NZ_FNOS01000002.1"/>
</dbReference>
<dbReference type="Proteomes" id="UP000198647">
    <property type="component" value="Unassembled WGS sequence"/>
</dbReference>